<protein>
    <submittedName>
        <fullName evidence="2">Uncharacterized protein</fullName>
    </submittedName>
</protein>
<reference evidence="3" key="1">
    <citation type="journal article" date="2019" name="Int. J. Syst. Evol. Microbiol.">
        <title>The Global Catalogue of Microorganisms (GCM) 10K type strain sequencing project: providing services to taxonomists for standard genome sequencing and annotation.</title>
        <authorList>
            <consortium name="The Broad Institute Genomics Platform"/>
            <consortium name="The Broad Institute Genome Sequencing Center for Infectious Disease"/>
            <person name="Wu L."/>
            <person name="Ma J."/>
        </authorList>
    </citation>
    <scope>NUCLEOTIDE SEQUENCE [LARGE SCALE GENOMIC DNA]</scope>
    <source>
        <strain evidence="3">NBRC 102122</strain>
    </source>
</reference>
<keyword evidence="3" id="KW-1185">Reference proteome</keyword>
<evidence type="ECO:0000256" key="1">
    <source>
        <dbReference type="SAM" id="MobiDB-lite"/>
    </source>
</evidence>
<dbReference type="Proteomes" id="UP001156702">
    <property type="component" value="Unassembled WGS sequence"/>
</dbReference>
<comment type="caution">
    <text evidence="2">The sequence shown here is derived from an EMBL/GenBank/DDBJ whole genome shotgun (WGS) entry which is preliminary data.</text>
</comment>
<proteinExistence type="predicted"/>
<gene>
    <name evidence="2" type="ORF">GCM10007923_09390</name>
</gene>
<evidence type="ECO:0000313" key="3">
    <source>
        <dbReference type="Proteomes" id="UP001156702"/>
    </source>
</evidence>
<dbReference type="EMBL" id="BSOP01000005">
    <property type="protein sequence ID" value="GLR49734.1"/>
    <property type="molecule type" value="Genomic_DNA"/>
</dbReference>
<feature type="region of interest" description="Disordered" evidence="1">
    <location>
        <begin position="56"/>
        <end position="75"/>
    </location>
</feature>
<accession>A0ABQ5ZG52</accession>
<sequence>MCEIRIIPPPGRVPFQPKIDPCGSGIPAAVHPQVGNLGNGLLPLPSTDATSKWCHTHEANEPNRGGLTHPRETVD</sequence>
<organism evidence="2 3">
    <name type="scientific">Shinella yambaruensis</name>
    <dbReference type="NCBI Taxonomy" id="415996"/>
    <lineage>
        <taxon>Bacteria</taxon>
        <taxon>Pseudomonadati</taxon>
        <taxon>Pseudomonadota</taxon>
        <taxon>Alphaproteobacteria</taxon>
        <taxon>Hyphomicrobiales</taxon>
        <taxon>Rhizobiaceae</taxon>
        <taxon>Shinella</taxon>
    </lineage>
</organism>
<name>A0ABQ5ZG52_9HYPH</name>
<evidence type="ECO:0000313" key="2">
    <source>
        <dbReference type="EMBL" id="GLR49734.1"/>
    </source>
</evidence>